<comment type="similarity">
    <text evidence="2 4">Belongs to the bacterial solute-binding protein 3 family.</text>
</comment>
<dbReference type="Proteomes" id="UP000886829">
    <property type="component" value="Unassembled WGS sequence"/>
</dbReference>
<evidence type="ECO:0000256" key="3">
    <source>
        <dbReference type="ARBA" id="ARBA00022729"/>
    </source>
</evidence>
<reference evidence="8" key="1">
    <citation type="journal article" date="2021" name="PeerJ">
        <title>Extensive microbial diversity within the chicken gut microbiome revealed by metagenomics and culture.</title>
        <authorList>
            <person name="Gilroy R."/>
            <person name="Ravi A."/>
            <person name="Getino M."/>
            <person name="Pursley I."/>
            <person name="Horton D.L."/>
            <person name="Alikhan N.F."/>
            <person name="Baker D."/>
            <person name="Gharbi K."/>
            <person name="Hall N."/>
            <person name="Watson M."/>
            <person name="Adriaenssens E.M."/>
            <person name="Foster-Nyarko E."/>
            <person name="Jarju S."/>
            <person name="Secka A."/>
            <person name="Antonio M."/>
            <person name="Oren A."/>
            <person name="Chaudhuri R.R."/>
            <person name="La Ragione R."/>
            <person name="Hildebrand F."/>
            <person name="Pallen M.J."/>
        </authorList>
    </citation>
    <scope>NUCLEOTIDE SEQUENCE</scope>
    <source>
        <strain evidence="8">USASDec5-558</strain>
    </source>
</reference>
<dbReference type="PANTHER" id="PTHR35936:SF38">
    <property type="entry name" value="GLUTAMINE-BINDING PERIPLASMIC PROTEIN"/>
    <property type="match status" value="1"/>
</dbReference>
<protein>
    <submittedName>
        <fullName evidence="8">Basic amino acid ABC transporter substrate-binding protein</fullName>
    </submittedName>
</protein>
<dbReference type="InterPro" id="IPR018313">
    <property type="entry name" value="SBP_3_CS"/>
</dbReference>
<keyword evidence="3 5" id="KW-0732">Signal</keyword>
<reference evidence="8" key="2">
    <citation type="submission" date="2021-04" db="EMBL/GenBank/DDBJ databases">
        <authorList>
            <person name="Gilroy R."/>
        </authorList>
    </citation>
    <scope>NUCLEOTIDE SEQUENCE</scope>
    <source>
        <strain evidence="8">USASDec5-558</strain>
    </source>
</reference>
<feature type="signal peptide" evidence="5">
    <location>
        <begin position="1"/>
        <end position="26"/>
    </location>
</feature>
<evidence type="ECO:0000256" key="5">
    <source>
        <dbReference type="SAM" id="SignalP"/>
    </source>
</evidence>
<organism evidence="8 9">
    <name type="scientific">Candidatus Anaerobiospirillum pullistercoris</name>
    <dbReference type="NCBI Taxonomy" id="2838452"/>
    <lineage>
        <taxon>Bacteria</taxon>
        <taxon>Pseudomonadati</taxon>
        <taxon>Pseudomonadota</taxon>
        <taxon>Gammaproteobacteria</taxon>
        <taxon>Aeromonadales</taxon>
        <taxon>Succinivibrionaceae</taxon>
        <taxon>Anaerobiospirillum</taxon>
    </lineage>
</organism>
<accession>A0A9D1WDT4</accession>
<comment type="subcellular location">
    <subcellularLocation>
        <location evidence="1">Cell envelope</location>
    </subcellularLocation>
</comment>
<dbReference type="CDD" id="cd13624">
    <property type="entry name" value="PBP2_Arg_Lys_His"/>
    <property type="match status" value="1"/>
</dbReference>
<evidence type="ECO:0000259" key="7">
    <source>
        <dbReference type="SMART" id="SM00079"/>
    </source>
</evidence>
<dbReference type="AlphaFoldDB" id="A0A9D1WDT4"/>
<dbReference type="SMART" id="SM00079">
    <property type="entry name" value="PBPe"/>
    <property type="match status" value="1"/>
</dbReference>
<dbReference type="GO" id="GO:0016020">
    <property type="term" value="C:membrane"/>
    <property type="evidence" value="ECO:0007669"/>
    <property type="project" value="InterPro"/>
</dbReference>
<evidence type="ECO:0000256" key="1">
    <source>
        <dbReference type="ARBA" id="ARBA00004196"/>
    </source>
</evidence>
<feature type="chain" id="PRO_5039117383" evidence="5">
    <location>
        <begin position="27"/>
        <end position="255"/>
    </location>
</feature>
<dbReference type="InterPro" id="IPR001320">
    <property type="entry name" value="Iontro_rcpt_C"/>
</dbReference>
<dbReference type="PANTHER" id="PTHR35936">
    <property type="entry name" value="MEMBRANE-BOUND LYTIC MUREIN TRANSGLYCOSYLASE F"/>
    <property type="match status" value="1"/>
</dbReference>
<evidence type="ECO:0000313" key="8">
    <source>
        <dbReference type="EMBL" id="HIX57314.1"/>
    </source>
</evidence>
<gene>
    <name evidence="8" type="ORF">H9850_07570</name>
</gene>
<feature type="domain" description="Solute-binding protein family 3/N-terminal" evidence="6">
    <location>
        <begin position="33"/>
        <end position="253"/>
    </location>
</feature>
<proteinExistence type="inferred from homology"/>
<evidence type="ECO:0000256" key="2">
    <source>
        <dbReference type="ARBA" id="ARBA00010333"/>
    </source>
</evidence>
<dbReference type="EMBL" id="DXEV01000152">
    <property type="protein sequence ID" value="HIX57314.1"/>
    <property type="molecule type" value="Genomic_DNA"/>
</dbReference>
<evidence type="ECO:0000256" key="4">
    <source>
        <dbReference type="RuleBase" id="RU003744"/>
    </source>
</evidence>
<evidence type="ECO:0000259" key="6">
    <source>
        <dbReference type="SMART" id="SM00062"/>
    </source>
</evidence>
<dbReference type="Pfam" id="PF00497">
    <property type="entry name" value="SBP_bac_3"/>
    <property type="match status" value="1"/>
</dbReference>
<evidence type="ECO:0000313" key="9">
    <source>
        <dbReference type="Proteomes" id="UP000886829"/>
    </source>
</evidence>
<dbReference type="SMART" id="SM00062">
    <property type="entry name" value="PBPb"/>
    <property type="match status" value="1"/>
</dbReference>
<name>A0A9D1WDT4_9GAMM</name>
<comment type="caution">
    <text evidence="8">The sequence shown here is derived from an EMBL/GenBank/DDBJ whole genome shotgun (WGS) entry which is preliminary data.</text>
</comment>
<dbReference type="SUPFAM" id="SSF53850">
    <property type="entry name" value="Periplasmic binding protein-like II"/>
    <property type="match status" value="1"/>
</dbReference>
<dbReference type="PROSITE" id="PS01039">
    <property type="entry name" value="SBP_BACTERIAL_3"/>
    <property type="match status" value="1"/>
</dbReference>
<dbReference type="GO" id="GO:0015276">
    <property type="term" value="F:ligand-gated monoatomic ion channel activity"/>
    <property type="evidence" value="ECO:0007669"/>
    <property type="project" value="InterPro"/>
</dbReference>
<dbReference type="GO" id="GO:0030313">
    <property type="term" value="C:cell envelope"/>
    <property type="evidence" value="ECO:0007669"/>
    <property type="project" value="UniProtKB-SubCell"/>
</dbReference>
<sequence>MSFAHNVRTLFCASVLSLSALGVAQAADEEAMQLRVGTESAYAPFEFTDNGTLTGFDIDLMNAVGEAMGAEVEWVQMSFDGLIPALLTSQLDMAIASFTVTEERAKRINFSDPYYRSGVTFVIRESDKDKYTTAESLKGQRICAQLGSVSAMKAETFSPGNVATFNDAYASYLELKSGGCEAVLNDRPVNLFFMASKGSDGLVEIDDLMDAEDMAMVVPKNNPELLQKVNAALKTIRDNGTYQKIYDKWFKQAAK</sequence>
<feature type="domain" description="Ionotropic glutamate receptor C-terminal" evidence="7">
    <location>
        <begin position="33"/>
        <end position="252"/>
    </location>
</feature>
<dbReference type="Gene3D" id="3.40.190.10">
    <property type="entry name" value="Periplasmic binding protein-like II"/>
    <property type="match status" value="2"/>
</dbReference>
<dbReference type="InterPro" id="IPR001638">
    <property type="entry name" value="Solute-binding_3/MltF_N"/>
</dbReference>